<keyword evidence="1" id="KW-0411">Iron-sulfur</keyword>
<dbReference type="Gene3D" id="3.30.420.10">
    <property type="entry name" value="Ribonuclease H-like superfamily/Ribonuclease H"/>
    <property type="match status" value="1"/>
</dbReference>
<proteinExistence type="inferred from homology"/>
<dbReference type="Proteomes" id="UP000663838">
    <property type="component" value="Unassembled WGS sequence"/>
</dbReference>
<evidence type="ECO:0000313" key="3">
    <source>
        <dbReference type="EMBL" id="CAF4573057.1"/>
    </source>
</evidence>
<comment type="function">
    <text evidence="1">DNA polymerase II participates in chromosomal DNA replication.</text>
</comment>
<comment type="catalytic activity">
    <reaction evidence="1">
        <text>DNA(n) + a 2'-deoxyribonucleoside 5'-triphosphate = DNA(n+1) + diphosphate</text>
        <dbReference type="Rhea" id="RHEA:22508"/>
        <dbReference type="Rhea" id="RHEA-COMP:17339"/>
        <dbReference type="Rhea" id="RHEA-COMP:17340"/>
        <dbReference type="ChEBI" id="CHEBI:33019"/>
        <dbReference type="ChEBI" id="CHEBI:61560"/>
        <dbReference type="ChEBI" id="CHEBI:173112"/>
        <dbReference type="EC" id="2.7.7.7"/>
    </reaction>
</comment>
<accession>A0A821Q0I9</accession>
<evidence type="ECO:0000256" key="1">
    <source>
        <dbReference type="RuleBase" id="RU365029"/>
    </source>
</evidence>
<dbReference type="GO" id="GO:0000278">
    <property type="term" value="P:mitotic cell cycle"/>
    <property type="evidence" value="ECO:0007669"/>
    <property type="project" value="TreeGrafter"/>
</dbReference>
<dbReference type="GO" id="GO:0003677">
    <property type="term" value="F:DNA binding"/>
    <property type="evidence" value="ECO:0007669"/>
    <property type="project" value="UniProtKB-KW"/>
</dbReference>
<evidence type="ECO:0000259" key="2">
    <source>
        <dbReference type="Pfam" id="PF03104"/>
    </source>
</evidence>
<organism evidence="4 5">
    <name type="scientific">Rotaria socialis</name>
    <dbReference type="NCBI Taxonomy" id="392032"/>
    <lineage>
        <taxon>Eukaryota</taxon>
        <taxon>Metazoa</taxon>
        <taxon>Spiralia</taxon>
        <taxon>Gnathifera</taxon>
        <taxon>Rotifera</taxon>
        <taxon>Eurotatoria</taxon>
        <taxon>Bdelloidea</taxon>
        <taxon>Philodinida</taxon>
        <taxon>Philodinidae</taxon>
        <taxon>Rotaria</taxon>
    </lineage>
</organism>
<sequence length="188" mass="21641">MKKNTLSRATSMNARSSDLIADGLSNTNVAEKQIDGIIELREFDIPYHSRVCIDLKINIGLCSRSQNQLVLKPDLIEQPELIILAFDIECTKMRLKFPTHASDQIKLLSYNSDIFDIPFIEQCAQFYGLNMFNEIGFRKDSQDYYLSRSCIHMDCIKWVKRDSYLPVGSHSLKAVKKLNYVITQLKLI</sequence>
<keyword evidence="1" id="KW-0539">Nucleus</keyword>
<dbReference type="EMBL" id="CAJOBQ010002670">
    <property type="protein sequence ID" value="CAF4573057.1"/>
    <property type="molecule type" value="Genomic_DNA"/>
</dbReference>
<dbReference type="PANTHER" id="PTHR10670:SF0">
    <property type="entry name" value="DNA POLYMERASE EPSILON CATALYTIC SUBUNIT A"/>
    <property type="match status" value="1"/>
</dbReference>
<protein>
    <recommendedName>
        <fullName evidence="1">DNA polymerase epsilon catalytic subunit</fullName>
        <ecNumber evidence="1">2.7.7.7</ecNumber>
    </recommendedName>
</protein>
<dbReference type="InterPro" id="IPR006133">
    <property type="entry name" value="DNA-dir_DNA_pol_B_exonuc"/>
</dbReference>
<dbReference type="InterPro" id="IPR012337">
    <property type="entry name" value="RNaseH-like_sf"/>
</dbReference>
<keyword evidence="1" id="KW-0862">Zinc</keyword>
<keyword evidence="1" id="KW-0238">DNA-binding</keyword>
<dbReference type="GO" id="GO:0006297">
    <property type="term" value="P:nucleotide-excision repair, DNA gap filling"/>
    <property type="evidence" value="ECO:0007669"/>
    <property type="project" value="TreeGrafter"/>
</dbReference>
<dbReference type="InterPro" id="IPR036397">
    <property type="entry name" value="RNaseH_sf"/>
</dbReference>
<keyword evidence="1" id="KW-0408">Iron</keyword>
<keyword evidence="1" id="KW-0479">Metal-binding</keyword>
<dbReference type="GO" id="GO:0045004">
    <property type="term" value="P:DNA replication proofreading"/>
    <property type="evidence" value="ECO:0007669"/>
    <property type="project" value="TreeGrafter"/>
</dbReference>
<keyword evidence="1" id="KW-0004">4Fe-4S</keyword>
<keyword evidence="1" id="KW-0548">Nucleotidyltransferase</keyword>
<dbReference type="GO" id="GO:0008622">
    <property type="term" value="C:epsilon DNA polymerase complex"/>
    <property type="evidence" value="ECO:0007669"/>
    <property type="project" value="InterPro"/>
</dbReference>
<comment type="cofactor">
    <cofactor evidence="1">
        <name>[4Fe-4S] cluster</name>
        <dbReference type="ChEBI" id="CHEBI:49883"/>
    </cofactor>
</comment>
<keyword evidence="1" id="KW-0808">Transferase</keyword>
<dbReference type="GO" id="GO:0006287">
    <property type="term" value="P:base-excision repair, gap-filling"/>
    <property type="evidence" value="ECO:0007669"/>
    <property type="project" value="TreeGrafter"/>
</dbReference>
<gene>
    <name evidence="4" type="ORF">TOA249_LOCUS24276</name>
    <name evidence="3" type="ORF">TSG867_LOCUS26086</name>
</gene>
<feature type="domain" description="DNA-directed DNA polymerase family B exonuclease" evidence="2">
    <location>
        <begin position="40"/>
        <end position="105"/>
    </location>
</feature>
<dbReference type="EC" id="2.7.7.7" evidence="1"/>
<keyword evidence="1" id="KW-0863">Zinc-finger</keyword>
<keyword evidence="1" id="KW-0239">DNA-directed DNA polymerase</keyword>
<dbReference type="EMBL" id="CAJOBS010002452">
    <property type="protein sequence ID" value="CAF4815865.1"/>
    <property type="molecule type" value="Genomic_DNA"/>
</dbReference>
<comment type="caution">
    <text evidence="4">The sequence shown here is derived from an EMBL/GenBank/DDBJ whole genome shotgun (WGS) entry which is preliminary data.</text>
</comment>
<dbReference type="PANTHER" id="PTHR10670">
    <property type="entry name" value="DNA POLYMERASE EPSILON CATALYTIC SUBUNIT A"/>
    <property type="match status" value="1"/>
</dbReference>
<reference evidence="4" key="1">
    <citation type="submission" date="2021-02" db="EMBL/GenBank/DDBJ databases">
        <authorList>
            <person name="Nowell W R."/>
        </authorList>
    </citation>
    <scope>NUCLEOTIDE SEQUENCE</scope>
</reference>
<keyword evidence="1" id="KW-0235">DNA replication</keyword>
<evidence type="ECO:0000313" key="4">
    <source>
        <dbReference type="EMBL" id="CAF4815865.1"/>
    </source>
</evidence>
<dbReference type="GO" id="GO:0008310">
    <property type="term" value="F:single-stranded DNA 3'-5' DNA exonuclease activity"/>
    <property type="evidence" value="ECO:0007669"/>
    <property type="project" value="TreeGrafter"/>
</dbReference>
<dbReference type="GO" id="GO:0006272">
    <property type="term" value="P:leading strand elongation"/>
    <property type="evidence" value="ECO:0007669"/>
    <property type="project" value="TreeGrafter"/>
</dbReference>
<dbReference type="GO" id="GO:0008270">
    <property type="term" value="F:zinc ion binding"/>
    <property type="evidence" value="ECO:0007669"/>
    <property type="project" value="UniProtKB-KW"/>
</dbReference>
<name>A0A821Q0I9_9BILA</name>
<dbReference type="InterPro" id="IPR029703">
    <property type="entry name" value="POL2"/>
</dbReference>
<comment type="subcellular location">
    <subcellularLocation>
        <location evidence="1">Nucleus</location>
    </subcellularLocation>
</comment>
<feature type="domain" description="DNA-directed DNA polymerase family B exonuclease" evidence="2">
    <location>
        <begin position="108"/>
        <end position="175"/>
    </location>
</feature>
<comment type="similarity">
    <text evidence="1">Belongs to the DNA polymerase type-B family.</text>
</comment>
<dbReference type="Pfam" id="PF03104">
    <property type="entry name" value="DNA_pol_B_exo1"/>
    <property type="match status" value="2"/>
</dbReference>
<dbReference type="SUPFAM" id="SSF53098">
    <property type="entry name" value="Ribonuclease H-like"/>
    <property type="match status" value="1"/>
</dbReference>
<dbReference type="AlphaFoldDB" id="A0A821Q0I9"/>
<dbReference type="Proteomes" id="UP000663862">
    <property type="component" value="Unassembled WGS sequence"/>
</dbReference>
<dbReference type="GO" id="GO:0051539">
    <property type="term" value="F:4 iron, 4 sulfur cluster binding"/>
    <property type="evidence" value="ECO:0007669"/>
    <property type="project" value="UniProtKB-KW"/>
</dbReference>
<dbReference type="GO" id="GO:0003887">
    <property type="term" value="F:DNA-directed DNA polymerase activity"/>
    <property type="evidence" value="ECO:0007669"/>
    <property type="project" value="UniProtKB-KW"/>
</dbReference>
<evidence type="ECO:0000313" key="5">
    <source>
        <dbReference type="Proteomes" id="UP000663838"/>
    </source>
</evidence>